<proteinExistence type="predicted"/>
<keyword evidence="1" id="KW-0106">Calcium</keyword>
<organism evidence="4 5">
    <name type="scientific">Blepharisma stoltei</name>
    <dbReference type="NCBI Taxonomy" id="1481888"/>
    <lineage>
        <taxon>Eukaryota</taxon>
        <taxon>Sar</taxon>
        <taxon>Alveolata</taxon>
        <taxon>Ciliophora</taxon>
        <taxon>Postciliodesmatophora</taxon>
        <taxon>Heterotrichea</taxon>
        <taxon>Heterotrichida</taxon>
        <taxon>Blepharismidae</taxon>
        <taxon>Blepharisma</taxon>
    </lineage>
</organism>
<dbReference type="PROSITE" id="PS50222">
    <property type="entry name" value="EF_HAND_2"/>
    <property type="match status" value="2"/>
</dbReference>
<dbReference type="InterPro" id="IPR002048">
    <property type="entry name" value="EF_hand_dom"/>
</dbReference>
<name>A0AAU9IUW9_9CILI</name>
<feature type="region of interest" description="Disordered" evidence="2">
    <location>
        <begin position="117"/>
        <end position="149"/>
    </location>
</feature>
<evidence type="ECO:0000256" key="1">
    <source>
        <dbReference type="ARBA" id="ARBA00022837"/>
    </source>
</evidence>
<accession>A0AAU9IUW9</accession>
<feature type="compositionally biased region" description="Polar residues" evidence="2">
    <location>
        <begin position="117"/>
        <end position="139"/>
    </location>
</feature>
<feature type="domain" description="EF-hand" evidence="3">
    <location>
        <begin position="280"/>
        <end position="315"/>
    </location>
</feature>
<keyword evidence="5" id="KW-1185">Reference proteome</keyword>
<evidence type="ECO:0000256" key="2">
    <source>
        <dbReference type="SAM" id="MobiDB-lite"/>
    </source>
</evidence>
<evidence type="ECO:0000259" key="3">
    <source>
        <dbReference type="PROSITE" id="PS50222"/>
    </source>
</evidence>
<gene>
    <name evidence="4" type="ORF">BSTOLATCC_MIC17560</name>
</gene>
<dbReference type="Proteomes" id="UP001162131">
    <property type="component" value="Unassembled WGS sequence"/>
</dbReference>
<dbReference type="InterPro" id="IPR011992">
    <property type="entry name" value="EF-hand-dom_pair"/>
</dbReference>
<evidence type="ECO:0000313" key="5">
    <source>
        <dbReference type="Proteomes" id="UP001162131"/>
    </source>
</evidence>
<dbReference type="InterPro" id="IPR018247">
    <property type="entry name" value="EF_Hand_1_Ca_BS"/>
</dbReference>
<protein>
    <recommendedName>
        <fullName evidence="3">EF-hand domain-containing protein</fullName>
    </recommendedName>
</protein>
<dbReference type="PROSITE" id="PS00018">
    <property type="entry name" value="EF_HAND_1"/>
    <property type="match status" value="1"/>
</dbReference>
<dbReference type="SUPFAM" id="SSF47473">
    <property type="entry name" value="EF-hand"/>
    <property type="match status" value="3"/>
</dbReference>
<feature type="domain" description="EF-hand" evidence="3">
    <location>
        <begin position="535"/>
        <end position="570"/>
    </location>
</feature>
<comment type="caution">
    <text evidence="4">The sequence shown here is derived from an EMBL/GenBank/DDBJ whole genome shotgun (WGS) entry which is preliminary data.</text>
</comment>
<evidence type="ECO:0000313" key="4">
    <source>
        <dbReference type="EMBL" id="CAG9316929.1"/>
    </source>
</evidence>
<dbReference type="GO" id="GO:0005509">
    <property type="term" value="F:calcium ion binding"/>
    <property type="evidence" value="ECO:0007669"/>
    <property type="project" value="InterPro"/>
</dbReference>
<dbReference type="Gene3D" id="1.10.238.10">
    <property type="entry name" value="EF-hand"/>
    <property type="match status" value="1"/>
</dbReference>
<reference evidence="4" key="1">
    <citation type="submission" date="2021-09" db="EMBL/GenBank/DDBJ databases">
        <authorList>
            <consortium name="AG Swart"/>
            <person name="Singh M."/>
            <person name="Singh A."/>
            <person name="Seah K."/>
            <person name="Emmerich C."/>
        </authorList>
    </citation>
    <scope>NUCLEOTIDE SEQUENCE</scope>
    <source>
        <strain evidence="4">ATCC30299</strain>
    </source>
</reference>
<sequence>MAQKYRKNQIKIPVLKTDSITSAYSISHIKNLKSIEEVKENENYGPSFTHAKRGLSNRNPAINPQVELPLMHKDFGFFQKFFDKLKNHPEVYQYFKRQACQKGILIKKIQTYRENSTSLSKNRYNSPHNENKRSQSSIHDMSITDRRFTRNNKQSVENISVLYTEPDRKSHNISLDIITPNMGKSKIYKKNKFASKQRRKGVFTICVDRSRPEVFSTFKVIAKDDSMISREIKLSSENLKEYLLNRYPSEMVEAILKYFYLDKYNFNKWLVEIEKIINYPDEKILKFCFDLYDFNKDNFICYHDAYCAMSADALKIFEKDVLKLREAMNTKKAAGSESKKSIRNENDIRRRVSYLNTGDTEQADTSLQFPTNKPEALSLPEFSKIFTYFKPHIFDDIMSYLLGYSINNSYHKDLTPKAPERRPSEEILMDILSNEDRKREYESQTNYSYYNELEKAMFLYNTTDRQLLLEKFEMMRCPSFKNQKLISLNSILENLPKIFGAKCDHVSKCFYNYLSGPGHRDITKPSFLMKCYVILKEEPSKFAFSIYDRNSDGLLTCDEINDMIMSLPQNTPIYEECQVLVNEFLSSIFGRRRAQLLGIDYQLFCDLIPNSLFIQEFSQSLLTPQNSLPRKNLSFTNKIC</sequence>
<dbReference type="AlphaFoldDB" id="A0AAU9IUW9"/>
<dbReference type="EMBL" id="CAJZBQ010000017">
    <property type="protein sequence ID" value="CAG9316929.1"/>
    <property type="molecule type" value="Genomic_DNA"/>
</dbReference>